<keyword evidence="5" id="KW-0539">Nucleus</keyword>
<dbReference type="GeneTree" id="ENSGT00390000013956"/>
<feature type="domain" description="WW" evidence="7">
    <location>
        <begin position="178"/>
        <end position="211"/>
    </location>
</feature>
<evidence type="ECO:0000256" key="5">
    <source>
        <dbReference type="ARBA" id="ARBA00023242"/>
    </source>
</evidence>
<reference evidence="9" key="3">
    <citation type="submission" date="2025-09" db="UniProtKB">
        <authorList>
            <consortium name="Ensembl"/>
        </authorList>
    </citation>
    <scope>IDENTIFICATION</scope>
</reference>
<dbReference type="PROSITE" id="PS01159">
    <property type="entry name" value="WW_DOMAIN_1"/>
    <property type="match status" value="2"/>
</dbReference>
<feature type="compositionally biased region" description="Basic residues" evidence="6">
    <location>
        <begin position="125"/>
        <end position="138"/>
    </location>
</feature>
<evidence type="ECO:0000313" key="9">
    <source>
        <dbReference type="Ensembl" id="ENSTNIP00000020285.1"/>
    </source>
</evidence>
<comment type="subcellular location">
    <subcellularLocation>
        <location evidence="1">Nucleus</location>
    </subcellularLocation>
</comment>
<dbReference type="Gene3D" id="2.20.70.10">
    <property type="match status" value="2"/>
</dbReference>
<evidence type="ECO:0000259" key="8">
    <source>
        <dbReference type="PROSITE" id="PS50171"/>
    </source>
</evidence>
<feature type="compositionally biased region" description="Basic and acidic residues" evidence="6">
    <location>
        <begin position="362"/>
        <end position="372"/>
    </location>
</feature>
<dbReference type="GO" id="GO:0000398">
    <property type="term" value="P:mRNA splicing, via spliceosome"/>
    <property type="evidence" value="ECO:0007669"/>
    <property type="project" value="InterPro"/>
</dbReference>
<dbReference type="Gene3D" id="3.30.160.60">
    <property type="entry name" value="Classic Zinc Finger"/>
    <property type="match status" value="1"/>
</dbReference>
<dbReference type="InterPro" id="IPR000690">
    <property type="entry name" value="Matrin/U1-C_Znf_C2H2"/>
</dbReference>
<feature type="domain" description="Matrin-type" evidence="8">
    <location>
        <begin position="11"/>
        <end position="42"/>
    </location>
</feature>
<dbReference type="SMART" id="SM00451">
    <property type="entry name" value="ZnF_U1"/>
    <property type="match status" value="1"/>
</dbReference>
<dbReference type="SUPFAM" id="SSF57667">
    <property type="entry name" value="beta-beta-alpha zinc fingers"/>
    <property type="match status" value="1"/>
</dbReference>
<keyword evidence="4" id="KW-0862">Zinc</keyword>
<evidence type="ECO:0000256" key="1">
    <source>
        <dbReference type="ARBA" id="ARBA00004123"/>
    </source>
</evidence>
<feature type="region of interest" description="Disordered" evidence="6">
    <location>
        <begin position="79"/>
        <end position="149"/>
    </location>
</feature>
<evidence type="ECO:0000256" key="4">
    <source>
        <dbReference type="ARBA" id="ARBA00022833"/>
    </source>
</evidence>
<dbReference type="Ensembl" id="ENSTNIT00000020516.1">
    <property type="protein sequence ID" value="ENSTNIP00000020285.1"/>
    <property type="gene ID" value="ENSTNIG00000017150.1"/>
</dbReference>
<evidence type="ECO:0008006" key="11">
    <source>
        <dbReference type="Google" id="ProtNLM"/>
    </source>
</evidence>
<dbReference type="SUPFAM" id="SSF51045">
    <property type="entry name" value="WW domain"/>
    <property type="match status" value="2"/>
</dbReference>
<dbReference type="InterPro" id="IPR013085">
    <property type="entry name" value="U1-CZ_Znf_C2H2"/>
</dbReference>
<dbReference type="InterPro" id="IPR036020">
    <property type="entry name" value="WW_dom_sf"/>
</dbReference>
<dbReference type="GO" id="GO:0071011">
    <property type="term" value="C:precatalytic spliceosome"/>
    <property type="evidence" value="ECO:0007669"/>
    <property type="project" value="TreeGrafter"/>
</dbReference>
<dbReference type="PROSITE" id="PS50171">
    <property type="entry name" value="ZF_MATRIN"/>
    <property type="match status" value="1"/>
</dbReference>
<feature type="compositionally biased region" description="Low complexity" evidence="6">
    <location>
        <begin position="99"/>
        <end position="124"/>
    </location>
</feature>
<dbReference type="AlphaFoldDB" id="H3DIE1"/>
<reference evidence="10" key="1">
    <citation type="journal article" date="2004" name="Nature">
        <title>Genome duplication in the teleost fish Tetraodon nigroviridis reveals the early vertebrate proto-karyotype.</title>
        <authorList>
            <person name="Jaillon O."/>
            <person name="Aury J.-M."/>
            <person name="Brunet F."/>
            <person name="Petit J.-L."/>
            <person name="Stange-Thomann N."/>
            <person name="Mauceli E."/>
            <person name="Bouneau L."/>
            <person name="Fischer C."/>
            <person name="Ozouf-Costaz C."/>
            <person name="Bernot A."/>
            <person name="Nicaud S."/>
            <person name="Jaffe D."/>
            <person name="Fisher S."/>
            <person name="Lutfalla G."/>
            <person name="Dossat C."/>
            <person name="Segurens B."/>
            <person name="Dasilva C."/>
            <person name="Salanoubat M."/>
            <person name="Levy M."/>
            <person name="Boudet N."/>
            <person name="Castellano S."/>
            <person name="Anthouard V."/>
            <person name="Jubin C."/>
            <person name="Castelli V."/>
            <person name="Katinka M."/>
            <person name="Vacherie B."/>
            <person name="Biemont C."/>
            <person name="Skalli Z."/>
            <person name="Cattolico L."/>
            <person name="Poulain J."/>
            <person name="De Berardinis V."/>
            <person name="Cruaud C."/>
            <person name="Duprat S."/>
            <person name="Brottier P."/>
            <person name="Coutanceau J.-P."/>
            <person name="Gouzy J."/>
            <person name="Parra G."/>
            <person name="Lardier G."/>
            <person name="Chapple C."/>
            <person name="McKernan K.J."/>
            <person name="McEwan P."/>
            <person name="Bosak S."/>
            <person name="Kellis M."/>
            <person name="Volff J.-N."/>
            <person name="Guigo R."/>
            <person name="Zody M.C."/>
            <person name="Mesirov J."/>
            <person name="Lindblad-Toh K."/>
            <person name="Birren B."/>
            <person name="Nusbaum C."/>
            <person name="Kahn D."/>
            <person name="Robinson-Rechavi M."/>
            <person name="Laudet V."/>
            <person name="Schachter V."/>
            <person name="Quetier F."/>
            <person name="Saurin W."/>
            <person name="Scarpelli C."/>
            <person name="Wincker P."/>
            <person name="Lander E.S."/>
            <person name="Weissenbach J."/>
            <person name="Roest Crollius H."/>
        </authorList>
    </citation>
    <scope>NUCLEOTIDE SEQUENCE [LARGE SCALE GENOMIC DNA]</scope>
</reference>
<keyword evidence="10" id="KW-1185">Reference proteome</keyword>
<evidence type="ECO:0000256" key="6">
    <source>
        <dbReference type="SAM" id="MobiDB-lite"/>
    </source>
</evidence>
<dbReference type="PROSITE" id="PS50020">
    <property type="entry name" value="WW_DOMAIN_2"/>
    <property type="match status" value="2"/>
</dbReference>
<evidence type="ECO:0000256" key="2">
    <source>
        <dbReference type="ARBA" id="ARBA00022723"/>
    </source>
</evidence>
<keyword evidence="2" id="KW-0479">Metal-binding</keyword>
<evidence type="ECO:0000313" key="10">
    <source>
        <dbReference type="Proteomes" id="UP000007303"/>
    </source>
</evidence>
<feature type="compositionally biased region" description="Polar residues" evidence="6">
    <location>
        <begin position="305"/>
        <end position="316"/>
    </location>
</feature>
<dbReference type="SMART" id="SM00456">
    <property type="entry name" value="WW"/>
    <property type="match status" value="2"/>
</dbReference>
<dbReference type="STRING" id="99883.ENSTNIP00000020285"/>
<feature type="compositionally biased region" description="Basic and acidic residues" evidence="6">
    <location>
        <begin position="281"/>
        <end position="296"/>
    </location>
</feature>
<protein>
    <recommendedName>
        <fullName evidence="11">WW domain binding protein 4</fullName>
    </recommendedName>
</protein>
<accession>H3DIE1</accession>
<dbReference type="PANTHER" id="PTHR13173">
    <property type="entry name" value="WW DOMAIN BINDING PROTEIN 4"/>
    <property type="match status" value="1"/>
</dbReference>
<dbReference type="Pfam" id="PF00397">
    <property type="entry name" value="WW"/>
    <property type="match status" value="2"/>
</dbReference>
<keyword evidence="3" id="KW-0863">Zinc-finger</keyword>
<feature type="domain" description="WW" evidence="7">
    <location>
        <begin position="143"/>
        <end position="170"/>
    </location>
</feature>
<evidence type="ECO:0000256" key="3">
    <source>
        <dbReference type="ARBA" id="ARBA00022771"/>
    </source>
</evidence>
<dbReference type="Pfam" id="PF06220">
    <property type="entry name" value="zf-U1"/>
    <property type="match status" value="1"/>
</dbReference>
<sequence>RADYWKSQPRKFCEYCKCWIADNKPSIDFHERGKNHKENVAAKISEIKKKSQQKAKQEERMSKEFAKMEEAAMKAYQEDLKRLEREAAGLPPLEPTAAQSQPQVRPTVQPTVRPQPQSNKAKQPQQKKGKNQKARQHRPVQVWVEGQTDEGHIYYFNTLTGESRWEKPGGFQGASPASSSDHPWAEAVSPEGHTYYYNSETGESSWEKPAGFPSAEQPESKKEVEEEEESPAPETEAPSAPGGPSGVEARVPEEAQQQSPGGTLRKRKAETEPSGEEGDAEISKEAPEDEVKKQEEVQGPPAEPQQKQEATQSATQPKRAKAANPYGAWERIKVQKDPYASVDLQLPQVEESAAAAPAELPPEPKAKFKERVITSLGDQSGPASFRKSKAPNGRSRSLRQRDED</sequence>
<dbReference type="CDD" id="cd00201">
    <property type="entry name" value="WW"/>
    <property type="match status" value="2"/>
</dbReference>
<dbReference type="InParanoid" id="H3DIE1"/>
<reference evidence="9" key="2">
    <citation type="submission" date="2025-08" db="UniProtKB">
        <authorList>
            <consortium name="Ensembl"/>
        </authorList>
    </citation>
    <scope>IDENTIFICATION</scope>
</reference>
<evidence type="ECO:0000259" key="7">
    <source>
        <dbReference type="PROSITE" id="PS50020"/>
    </source>
</evidence>
<dbReference type="HOGENOM" id="CLU_050927_1_0_1"/>
<feature type="region of interest" description="Disordered" evidence="6">
    <location>
        <begin position="163"/>
        <end position="329"/>
    </location>
</feature>
<dbReference type="InterPro" id="IPR001202">
    <property type="entry name" value="WW_dom"/>
</dbReference>
<organism evidence="9 10">
    <name type="scientific">Tetraodon nigroviridis</name>
    <name type="common">Spotted green pufferfish</name>
    <name type="synonym">Chelonodon nigroviridis</name>
    <dbReference type="NCBI Taxonomy" id="99883"/>
    <lineage>
        <taxon>Eukaryota</taxon>
        <taxon>Metazoa</taxon>
        <taxon>Chordata</taxon>
        <taxon>Craniata</taxon>
        <taxon>Vertebrata</taxon>
        <taxon>Euteleostomi</taxon>
        <taxon>Actinopterygii</taxon>
        <taxon>Neopterygii</taxon>
        <taxon>Teleostei</taxon>
        <taxon>Neoteleostei</taxon>
        <taxon>Acanthomorphata</taxon>
        <taxon>Eupercaria</taxon>
        <taxon>Tetraodontiformes</taxon>
        <taxon>Tetradontoidea</taxon>
        <taxon>Tetraodontidae</taxon>
        <taxon>Tetraodon</taxon>
    </lineage>
</organism>
<dbReference type="PANTHER" id="PTHR13173:SF10">
    <property type="entry name" value="WW DOMAIN-BINDING PROTEIN 4"/>
    <property type="match status" value="1"/>
</dbReference>
<dbReference type="InterPro" id="IPR003604">
    <property type="entry name" value="Matrin/U1-like-C_Znf_C2H2"/>
</dbReference>
<dbReference type="InterPro" id="IPR036236">
    <property type="entry name" value="Znf_C2H2_sf"/>
</dbReference>
<dbReference type="GO" id="GO:0008270">
    <property type="term" value="F:zinc ion binding"/>
    <property type="evidence" value="ECO:0007669"/>
    <property type="project" value="UniProtKB-KW"/>
</dbReference>
<dbReference type="InterPro" id="IPR040023">
    <property type="entry name" value="WBP4"/>
</dbReference>
<proteinExistence type="predicted"/>
<name>H3DIE1_TETNG</name>
<dbReference type="GO" id="GO:0003723">
    <property type="term" value="F:RNA binding"/>
    <property type="evidence" value="ECO:0007669"/>
    <property type="project" value="TreeGrafter"/>
</dbReference>
<dbReference type="OMA" id="FDNSTRW"/>
<dbReference type="Proteomes" id="UP000007303">
    <property type="component" value="Unassembled WGS sequence"/>
</dbReference>
<feature type="region of interest" description="Disordered" evidence="6">
    <location>
        <begin position="352"/>
        <end position="404"/>
    </location>
</feature>